<dbReference type="InterPro" id="IPR011050">
    <property type="entry name" value="Pectin_lyase_fold/virulence"/>
</dbReference>
<reference evidence="4" key="1">
    <citation type="submission" date="2020-05" db="EMBL/GenBank/DDBJ databases">
        <authorList>
            <person name="Chiriac C."/>
            <person name="Salcher M."/>
            <person name="Ghai R."/>
            <person name="Kavagutti S V."/>
        </authorList>
    </citation>
    <scope>NUCLEOTIDE SEQUENCE</scope>
</reference>
<dbReference type="SUPFAM" id="SSF51126">
    <property type="entry name" value="Pectin lyase-like"/>
    <property type="match status" value="1"/>
</dbReference>
<proteinExistence type="predicted"/>
<dbReference type="EMBL" id="LR798291">
    <property type="protein sequence ID" value="CAB5220852.1"/>
    <property type="molecule type" value="Genomic_DNA"/>
</dbReference>
<sequence length="884" mass="90068">MTLLITNNSNSVALTTTQQPITLSVGAFDSAAATVAIDTISTAIASITTKSFSTRTLAVTYVTTNTVPIGTIVNAAGLSYRYIGSGTAISDMPGWVPDTLVTEAHFATNTTPGTTDMTAAINAATAYMASGTADGIKGGIVFIAGNCLTSSTIILPRGVWLQALHPVMSTAIDSTTDSTYPVTYDEGSCITASHTAGPVIWLQNTDTRVKKLTINATQTRRNASITSGAGNRNTGILIEPPDTAGAAIQRVYAEDCLVRNQPAEPYYGCANLFDFGFMNCHAHNCGGHGFAIDDGALSGRLNLAAPGEGIIEQGRANNLGGYVILIGRTTMTTIAAGSDAQGQGPITDPHTIVGTTAANPSGVTLPSAAGTIWVSNSGTNPINVYPASGQTIDALSVNAPVQIAVGKMVKFIASGSAWTSNAATPTSAETPGTYCPYRIRITGTEGYRAGNNNGLRLNRTDGTPISAGYCIVGKEITMTGNATTGTSGYSNAVPTLDYGCFLAGAGIQLTNVRQISYKTNPVLVDAISGLGSRNIRIIGGQAATVATIPAYYAIVANIVRGLVIEGVYGDFTTAPVDAAAVEALGSSGFGWYVHEGKRVSWGIVADTPTKHEFSVAGSTVFQLAATYAFSQNTLRFGSAASMPSGMNTPSMAIQGTASAVQGMARYSADSGGARIQGGKSRGTTIGDLTGTLVAGDAMVSLEGFAANGTSAMIQATNIASEIDSYSAGDPRGRVRVLTRGATGALVEALRIDSAQLVTAGKIQSKNLSGYRFSIAADAVATISLGGVTATSATGIMQVAGSVSARGAAEVHFRVGASAFVTNRLSSGVTVGVGTTALTGTTGTAGQLNIAATTGGLIYIENRTGATGTYTVTFTSVDTTSGELV</sequence>
<dbReference type="GO" id="GO:0044423">
    <property type="term" value="C:virion component"/>
    <property type="evidence" value="ECO:0007669"/>
    <property type="project" value="UniProtKB-KW"/>
</dbReference>
<evidence type="ECO:0000256" key="1">
    <source>
        <dbReference type="ARBA" id="ARBA00004328"/>
    </source>
</evidence>
<gene>
    <name evidence="4" type="ORF">UFOVP246_47</name>
    <name evidence="3" type="ORF">UFOVP59_68</name>
</gene>
<keyword evidence="2" id="KW-0946">Virion</keyword>
<name>A0A6J7WVZ6_9CAUD</name>
<evidence type="ECO:0000313" key="4">
    <source>
        <dbReference type="EMBL" id="CAB5220852.1"/>
    </source>
</evidence>
<dbReference type="GO" id="GO:0019058">
    <property type="term" value="P:viral life cycle"/>
    <property type="evidence" value="ECO:0007669"/>
    <property type="project" value="UniProtKB-ARBA"/>
</dbReference>
<evidence type="ECO:0000256" key="2">
    <source>
        <dbReference type="ARBA" id="ARBA00022844"/>
    </source>
</evidence>
<dbReference type="GO" id="GO:0051701">
    <property type="term" value="P:biological process involved in interaction with host"/>
    <property type="evidence" value="ECO:0007669"/>
    <property type="project" value="UniProtKB-ARBA"/>
</dbReference>
<dbReference type="EMBL" id="LR796181">
    <property type="protein sequence ID" value="CAB4125025.1"/>
    <property type="molecule type" value="Genomic_DNA"/>
</dbReference>
<evidence type="ECO:0000313" key="3">
    <source>
        <dbReference type="EMBL" id="CAB4125025.1"/>
    </source>
</evidence>
<protein>
    <submittedName>
        <fullName evidence="4">Uncharacterized protein</fullName>
    </submittedName>
</protein>
<accession>A0A6J7WVZ6</accession>
<organism evidence="4">
    <name type="scientific">uncultured Caudovirales phage</name>
    <dbReference type="NCBI Taxonomy" id="2100421"/>
    <lineage>
        <taxon>Viruses</taxon>
        <taxon>Duplodnaviria</taxon>
        <taxon>Heunggongvirae</taxon>
        <taxon>Uroviricota</taxon>
        <taxon>Caudoviricetes</taxon>
        <taxon>Peduoviridae</taxon>
        <taxon>Maltschvirus</taxon>
        <taxon>Maltschvirus maltsch</taxon>
    </lineage>
</organism>
<comment type="subcellular location">
    <subcellularLocation>
        <location evidence="1">Virion</location>
    </subcellularLocation>
</comment>